<name>A0A9N8DAS3_9STRA</name>
<dbReference type="EMBL" id="CAICTM010000067">
    <property type="protein sequence ID" value="CAB9499757.1"/>
    <property type="molecule type" value="Genomic_DNA"/>
</dbReference>
<gene>
    <name evidence="2" type="ORF">SEMRO_68_G038040.1</name>
</gene>
<dbReference type="Proteomes" id="UP001153069">
    <property type="component" value="Unassembled WGS sequence"/>
</dbReference>
<dbReference type="InterPro" id="IPR003961">
    <property type="entry name" value="FN3_dom"/>
</dbReference>
<evidence type="ECO:0000313" key="2">
    <source>
        <dbReference type="EMBL" id="CAB9499757.1"/>
    </source>
</evidence>
<dbReference type="Gene3D" id="2.60.40.10">
    <property type="entry name" value="Immunoglobulins"/>
    <property type="match status" value="1"/>
</dbReference>
<dbReference type="AlphaFoldDB" id="A0A9N8DAS3"/>
<sequence length="112" mass="12033">MSIPSAPKIELIEATETEIQVQFKAEAGHSNYELQWKEVQQPWDSAGTEPVVAQNGKTKAVATNLNPGTSYCIRLVIVAGDKISKGPPGPELIIDTEQVGCTPKQSSVCLIL</sequence>
<comment type="caution">
    <text evidence="2">The sequence shown here is derived from an EMBL/GenBank/DDBJ whole genome shotgun (WGS) entry which is preliminary data.</text>
</comment>
<organism evidence="2 3">
    <name type="scientific">Seminavis robusta</name>
    <dbReference type="NCBI Taxonomy" id="568900"/>
    <lineage>
        <taxon>Eukaryota</taxon>
        <taxon>Sar</taxon>
        <taxon>Stramenopiles</taxon>
        <taxon>Ochrophyta</taxon>
        <taxon>Bacillariophyta</taxon>
        <taxon>Bacillariophyceae</taxon>
        <taxon>Bacillariophycidae</taxon>
        <taxon>Naviculales</taxon>
        <taxon>Naviculaceae</taxon>
        <taxon>Seminavis</taxon>
    </lineage>
</organism>
<proteinExistence type="predicted"/>
<keyword evidence="3" id="KW-1185">Reference proteome</keyword>
<accession>A0A9N8DAS3</accession>
<dbReference type="Pfam" id="PF00041">
    <property type="entry name" value="fn3"/>
    <property type="match status" value="1"/>
</dbReference>
<evidence type="ECO:0000259" key="1">
    <source>
        <dbReference type="PROSITE" id="PS50853"/>
    </source>
</evidence>
<dbReference type="SUPFAM" id="SSF49265">
    <property type="entry name" value="Fibronectin type III"/>
    <property type="match status" value="1"/>
</dbReference>
<dbReference type="PROSITE" id="PS50853">
    <property type="entry name" value="FN3"/>
    <property type="match status" value="1"/>
</dbReference>
<dbReference type="OrthoDB" id="152385at2759"/>
<dbReference type="CDD" id="cd00063">
    <property type="entry name" value="FN3"/>
    <property type="match status" value="1"/>
</dbReference>
<dbReference type="InterPro" id="IPR036116">
    <property type="entry name" value="FN3_sf"/>
</dbReference>
<dbReference type="InterPro" id="IPR013783">
    <property type="entry name" value="Ig-like_fold"/>
</dbReference>
<dbReference type="SMART" id="SM00060">
    <property type="entry name" value="FN3"/>
    <property type="match status" value="1"/>
</dbReference>
<evidence type="ECO:0000313" key="3">
    <source>
        <dbReference type="Proteomes" id="UP001153069"/>
    </source>
</evidence>
<feature type="domain" description="Fibronectin type-III" evidence="1">
    <location>
        <begin position="3"/>
        <end position="99"/>
    </location>
</feature>
<reference evidence="2" key="1">
    <citation type="submission" date="2020-06" db="EMBL/GenBank/DDBJ databases">
        <authorList>
            <consortium name="Plant Systems Biology data submission"/>
        </authorList>
    </citation>
    <scope>NUCLEOTIDE SEQUENCE</scope>
    <source>
        <strain evidence="2">D6</strain>
    </source>
</reference>
<protein>
    <recommendedName>
        <fullName evidence="1">Fibronectin type-III domain-containing protein</fullName>
    </recommendedName>
</protein>